<feature type="domain" description="PAS" evidence="21">
    <location>
        <begin position="778"/>
        <end position="843"/>
    </location>
</feature>
<dbReference type="PRINTS" id="PR00344">
    <property type="entry name" value="BCTRLSENSOR"/>
</dbReference>
<dbReference type="SUPFAM" id="SSF55781">
    <property type="entry name" value="GAF domain-like"/>
    <property type="match status" value="1"/>
</dbReference>
<evidence type="ECO:0000256" key="7">
    <source>
        <dbReference type="ARBA" id="ARBA00022692"/>
    </source>
</evidence>
<dbReference type="FunFam" id="1.10.287.130:FF:000002">
    <property type="entry name" value="Two-component osmosensing histidine kinase"/>
    <property type="match status" value="1"/>
</dbReference>
<dbReference type="PROSITE" id="PS50110">
    <property type="entry name" value="RESPONSE_REGULATORY"/>
    <property type="match status" value="2"/>
</dbReference>
<dbReference type="PATRIC" id="fig|1121448.10.peg.818"/>
<evidence type="ECO:0000256" key="4">
    <source>
        <dbReference type="ARBA" id="ARBA00022475"/>
    </source>
</evidence>
<feature type="domain" description="PAC" evidence="22">
    <location>
        <begin position="717"/>
        <end position="770"/>
    </location>
</feature>
<keyword evidence="5 17" id="KW-0597">Phosphoprotein</keyword>
<feature type="modified residue" description="Phosphohistidine" evidence="16">
    <location>
        <position position="1509"/>
    </location>
</feature>
<dbReference type="Pfam" id="PF02518">
    <property type="entry name" value="HATPase_c"/>
    <property type="match status" value="1"/>
</dbReference>
<dbReference type="SMART" id="SM00086">
    <property type="entry name" value="PAC"/>
    <property type="match status" value="3"/>
</dbReference>
<dbReference type="InterPro" id="IPR036890">
    <property type="entry name" value="HATPase_C_sf"/>
</dbReference>
<comment type="catalytic activity">
    <reaction evidence="1">
        <text>ATP + protein L-histidine = ADP + protein N-phospho-L-histidine.</text>
        <dbReference type="EC" id="2.7.13.3"/>
    </reaction>
</comment>
<dbReference type="SMART" id="SM00448">
    <property type="entry name" value="REC"/>
    <property type="match status" value="2"/>
</dbReference>
<dbReference type="SMART" id="SM00387">
    <property type="entry name" value="HATPase_c"/>
    <property type="match status" value="1"/>
</dbReference>
<dbReference type="InterPro" id="IPR005467">
    <property type="entry name" value="His_kinase_dom"/>
</dbReference>
<dbReference type="eggNOG" id="COG2205">
    <property type="taxonomic scope" value="Bacteria"/>
</dbReference>
<dbReference type="GO" id="GO:0005886">
    <property type="term" value="C:plasma membrane"/>
    <property type="evidence" value="ECO:0007669"/>
    <property type="project" value="UniProtKB-SubCell"/>
</dbReference>
<reference evidence="25" key="2">
    <citation type="submission" date="2013-07" db="EMBL/GenBank/DDBJ databases">
        <authorList>
            <person name="Morais-Silva F.O."/>
            <person name="Rezende A.M."/>
            <person name="Pimentel C."/>
            <person name="Resende D.M."/>
            <person name="Santos C.I."/>
            <person name="Clemente C."/>
            <person name="de Oliveira L.M."/>
            <person name="da Silva S.M."/>
            <person name="Costa D.A."/>
            <person name="Varela-Raposo A."/>
            <person name="Horacio E.C.A."/>
            <person name="Matos M."/>
            <person name="Flores O."/>
            <person name="Ruiz J.C."/>
            <person name="Rodrigues-Pousada C."/>
        </authorList>
    </citation>
    <scope>NUCLEOTIDE SEQUENCE [LARGE SCALE GENOMIC DNA]</scope>
    <source>
        <strain evidence="25">ATCC 19364 / DSM 1382 / NCIMB 9332 / VKM B-1759</strain>
    </source>
</reference>
<evidence type="ECO:0000256" key="11">
    <source>
        <dbReference type="ARBA" id="ARBA00022989"/>
    </source>
</evidence>
<dbReference type="eggNOG" id="COG0642">
    <property type="taxonomic scope" value="Bacteria"/>
</dbReference>
<reference evidence="24 25" key="1">
    <citation type="journal article" date="2013" name="J. Bacteriol.">
        <title>Roles of HynAB and Ech, the only two hydrogenases found in the model sulfate reducer Desulfovibrio gigas.</title>
        <authorList>
            <person name="Morais-Silva F.O."/>
            <person name="Santos C.I."/>
            <person name="Rodrigues R."/>
            <person name="Pereira I.A."/>
            <person name="Rodrigues-Pousada C."/>
        </authorList>
    </citation>
    <scope>NUCLEOTIDE SEQUENCE [LARGE SCALE GENOMIC DNA]</scope>
    <source>
        <strain evidence="25">ATCC 19364 / DSM 1382 / NCIMB 9332 / VKM B-1759</strain>
    </source>
</reference>
<dbReference type="KEGG" id="dgg:DGI_0817"/>
<dbReference type="GO" id="GO:0000155">
    <property type="term" value="F:phosphorelay sensor kinase activity"/>
    <property type="evidence" value="ECO:0007669"/>
    <property type="project" value="InterPro"/>
</dbReference>
<dbReference type="RefSeq" id="WP_021759403.1">
    <property type="nucleotide sequence ID" value="NC_022444.1"/>
</dbReference>
<dbReference type="CDD" id="cd00130">
    <property type="entry name" value="PAS"/>
    <property type="match status" value="2"/>
</dbReference>
<evidence type="ECO:0000256" key="17">
    <source>
        <dbReference type="PROSITE-ProRule" id="PRU00169"/>
    </source>
</evidence>
<dbReference type="SUPFAM" id="SSF47226">
    <property type="entry name" value="Histidine-containing phosphotransfer domain, HPT domain"/>
    <property type="match status" value="1"/>
</dbReference>
<dbReference type="SUPFAM" id="SSF103190">
    <property type="entry name" value="Sensory domain-like"/>
    <property type="match status" value="1"/>
</dbReference>
<dbReference type="InterPro" id="IPR013656">
    <property type="entry name" value="PAS_4"/>
</dbReference>
<evidence type="ECO:0000256" key="2">
    <source>
        <dbReference type="ARBA" id="ARBA00004651"/>
    </source>
</evidence>
<dbReference type="Gene3D" id="3.30.565.10">
    <property type="entry name" value="Histidine kinase-like ATPase, C-terminal domain"/>
    <property type="match status" value="1"/>
</dbReference>
<dbReference type="Gene3D" id="3.40.50.2300">
    <property type="match status" value="2"/>
</dbReference>
<feature type="domain" description="PAC" evidence="22">
    <location>
        <begin position="411"/>
        <end position="465"/>
    </location>
</feature>
<evidence type="ECO:0000259" key="22">
    <source>
        <dbReference type="PROSITE" id="PS50113"/>
    </source>
</evidence>
<dbReference type="CDD" id="cd17546">
    <property type="entry name" value="REC_hyHK_CKI1_RcsC-like"/>
    <property type="match status" value="2"/>
</dbReference>
<dbReference type="InterPro" id="IPR000014">
    <property type="entry name" value="PAS"/>
</dbReference>
<evidence type="ECO:0000259" key="23">
    <source>
        <dbReference type="PROSITE" id="PS50894"/>
    </source>
</evidence>
<keyword evidence="12" id="KW-0902">Two-component regulatory system</keyword>
<keyword evidence="8" id="KW-0547">Nucleotide-binding</keyword>
<accession>T2G9X9</accession>
<dbReference type="InterPro" id="IPR001610">
    <property type="entry name" value="PAC"/>
</dbReference>
<evidence type="ECO:0000256" key="16">
    <source>
        <dbReference type="PROSITE-ProRule" id="PRU00110"/>
    </source>
</evidence>
<dbReference type="InterPro" id="IPR036097">
    <property type="entry name" value="HisK_dim/P_sf"/>
</dbReference>
<dbReference type="InterPro" id="IPR003661">
    <property type="entry name" value="HisK_dim/P_dom"/>
</dbReference>
<dbReference type="Gene3D" id="1.10.287.130">
    <property type="match status" value="1"/>
</dbReference>
<feature type="modified residue" description="4-aspartylphosphate" evidence="17">
    <location>
        <position position="1209"/>
    </location>
</feature>
<keyword evidence="11 18" id="KW-1133">Transmembrane helix</keyword>
<evidence type="ECO:0000259" key="19">
    <source>
        <dbReference type="PROSITE" id="PS50109"/>
    </source>
</evidence>
<feature type="transmembrane region" description="Helical" evidence="18">
    <location>
        <begin position="12"/>
        <end position="34"/>
    </location>
</feature>
<dbReference type="GO" id="GO:0005524">
    <property type="term" value="F:ATP binding"/>
    <property type="evidence" value="ECO:0007669"/>
    <property type="project" value="UniProtKB-KW"/>
</dbReference>
<dbReference type="EMBL" id="CP006585">
    <property type="protein sequence ID" value="AGW12712.1"/>
    <property type="molecule type" value="Genomic_DNA"/>
</dbReference>
<dbReference type="Pfam" id="PF13426">
    <property type="entry name" value="PAS_9"/>
    <property type="match status" value="1"/>
</dbReference>
<evidence type="ECO:0000259" key="21">
    <source>
        <dbReference type="PROSITE" id="PS50112"/>
    </source>
</evidence>
<evidence type="ECO:0000256" key="10">
    <source>
        <dbReference type="ARBA" id="ARBA00022840"/>
    </source>
</evidence>
<evidence type="ECO:0000256" key="6">
    <source>
        <dbReference type="ARBA" id="ARBA00022679"/>
    </source>
</evidence>
<dbReference type="InterPro" id="IPR008207">
    <property type="entry name" value="Sig_transdc_His_kin_Hpt_dom"/>
</dbReference>
<organism evidence="24 25">
    <name type="scientific">Megalodesulfovibrio gigas (strain ATCC 19364 / DSM 1382 / NCIMB 9332 / VKM B-1759)</name>
    <name type="common">Desulfovibrio gigas</name>
    <dbReference type="NCBI Taxonomy" id="1121448"/>
    <lineage>
        <taxon>Bacteria</taxon>
        <taxon>Pseudomonadati</taxon>
        <taxon>Thermodesulfobacteriota</taxon>
        <taxon>Desulfovibrionia</taxon>
        <taxon>Desulfovibrionales</taxon>
        <taxon>Desulfovibrionaceae</taxon>
        <taxon>Megalodesulfovibrio</taxon>
    </lineage>
</organism>
<dbReference type="Gene3D" id="1.20.120.160">
    <property type="entry name" value="HPT domain"/>
    <property type="match status" value="1"/>
</dbReference>
<evidence type="ECO:0000259" key="20">
    <source>
        <dbReference type="PROSITE" id="PS50110"/>
    </source>
</evidence>
<dbReference type="InterPro" id="IPR036641">
    <property type="entry name" value="HPT_dom_sf"/>
</dbReference>
<feature type="domain" description="Histidine kinase" evidence="19">
    <location>
        <begin position="916"/>
        <end position="1137"/>
    </location>
</feature>
<evidence type="ECO:0000313" key="24">
    <source>
        <dbReference type="EMBL" id="AGW12712.1"/>
    </source>
</evidence>
<dbReference type="FunFam" id="3.30.565.10:FF:000010">
    <property type="entry name" value="Sensor histidine kinase RcsC"/>
    <property type="match status" value="1"/>
</dbReference>
<keyword evidence="25" id="KW-1185">Reference proteome</keyword>
<evidence type="ECO:0000256" key="15">
    <source>
        <dbReference type="ARBA" id="ARBA00068150"/>
    </source>
</evidence>
<sequence length="1658" mass="180704">MSTSRMLPAVRLALYLALCLAIALAAAAAGLFFVKQLDHQQRRDALAKDAAKLGADLAAETVDSQIMGATILLGLIQPTLKLAVSGSPLTESDIDEIHALLRPFRKQFGAVGAYLAGADGRLLFHDTEGKSSVGVDVRFRPYFQQAMAGQYNVYAAVGSNSEERGLYYAAPIHAGSSRETRVVGVVVAKTLCDPLDALLVRPGREAVLLSPQGVVFAASRQDWLFRMAPPVTGERVAAVQATRQFGNRFSVTPPEPLAFDPALPDALLQGVEYGVTALPLDWIEAEGAWSLAVLEDKALWFPQARRNAVGFGVGGVALLLSLMGVMQLENRRRLQASAEHFRTLGVALEVSPLAVIFTDAQAAIRWVNPEFERATQYAKSEIRGRNPKVLSSGHNPPEAYQSLWAALSAGRAWSGEFINRRKDGQVYHVRASISPVHDARGRLLGYVGLQEDITEYKKLMARLESQLWLNKGLNAFAEAIKDQLAPAELGRIALGEIARLLSLPYGAVHARGEDGAPELLARFGGQWTEDAAPPGNQGLVRSVLQDGRAFSLRGLSGDVFTALAGGVAALREIRLLPLGEEQAAVGVLEAGLLRELTEEEERFLEKVCADLAIALKMALDMRGRQRMERRLQHVNFMSDKALELTRAGYWRVPLDGQDWYYSSERAAEILGDPPRPPHWRYRIEEEWLANMQAADPDAAATTRERFRRVLAGEDERFDTVYAYKRPADGRVVWIRALAVPVATEDGAGRELYGVTQDITAQVLAEQALADQSAFQGVLLDTIPNPIFYKGPDTRFLGFNRAYEETFAVRREELIGKRVLDLDYLPLEDRLAYQQEDETTIAAGGTVRKEMRMPFADGQEHETLYYITGFRKADGSPGGLIGTFVDITEQKLAAKELAAAKEVAEAATLLKSEFLANMSHEIRTPMNAIIGLAHLALKTQLSPRQQDYLRKIQQSGQHLLGIINDILDFSKIEAGRLSVEFTDFELSSVLENVANLIREKADAKGLELIFDIAPDIPDNLVGDPLRVGQVLINYANNAVKFTERGEISIHVRKEDETAGDVLLRFDVRDTGIGLTPEQQGRLFQHFTQADVATSRKYGGTGLGLVISRRIAELMQGQVGVESTLGKGSMFWFTARLGKSTRTPRALVPQPDLRGRRMLVVDDNENARTVIADMLATMSFVVDTAASAREGIRMVQAGDQDGMPYDMVFLDWQMPGMDGLEAASRIRALRLARPPRLLMITAFGREDVLKVAGEAHFEAVLIKPVTSSLLFDTVIRALQPEQDEDVGDSAPLPAAFPFLQGIQGARLLLAEDNDLNQQVAVELLQDAGFVVEVAEDGRQALDLVQQRSYDAVLMDMQMPVMDGVAATRAIRELPQHAALPVIAMTANAMQQDKDACLAAGMNDHVAKPIDPEALFRTLARWIVPGDRPRAASPMATAPALQGTPVQGGDKADLPPEIPGLDMAGGLSRVAGNRRLYRSLLLKMRREYPQTPEQLRTLLAAGEHKQAEILAHSVKGAAGSVGARELQEAAGLLEMALRTEDVAAVPACLDAFEKTVALFLNALVILGEEDVPESAAVAAAAPGGGIAAMPDAWREVLTILQTELHGRKPKSSKEALQQALALAWPETAGRTLDEVAALVGKYKFKEAQELVAGMLATSGDA</sequence>
<evidence type="ECO:0000256" key="8">
    <source>
        <dbReference type="ARBA" id="ARBA00022741"/>
    </source>
</evidence>
<dbReference type="PROSITE" id="PS50894">
    <property type="entry name" value="HPT"/>
    <property type="match status" value="1"/>
</dbReference>
<dbReference type="InterPro" id="IPR011006">
    <property type="entry name" value="CheY-like_superfamily"/>
</dbReference>
<keyword evidence="7 18" id="KW-0812">Transmembrane</keyword>
<dbReference type="Pfam" id="PF01627">
    <property type="entry name" value="Hpt"/>
    <property type="match status" value="1"/>
</dbReference>
<dbReference type="NCBIfam" id="TIGR00229">
    <property type="entry name" value="sensory_box"/>
    <property type="match status" value="3"/>
</dbReference>
<dbReference type="OrthoDB" id="5468627at2"/>
<name>T2G9X9_MEGG1</name>
<dbReference type="SUPFAM" id="SSF55874">
    <property type="entry name" value="ATPase domain of HSP90 chaperone/DNA topoisomerase II/histidine kinase"/>
    <property type="match status" value="1"/>
</dbReference>
<comment type="subcellular location">
    <subcellularLocation>
        <location evidence="2">Cell membrane</location>
        <topology evidence="2">Multi-pass membrane protein</topology>
    </subcellularLocation>
</comment>
<dbReference type="eggNOG" id="COG5002">
    <property type="taxonomic scope" value="Bacteria"/>
</dbReference>
<comment type="subunit">
    <text evidence="14">At low DSF concentrations, interacts with RpfF.</text>
</comment>
<dbReference type="Gene3D" id="3.30.450.40">
    <property type="match status" value="1"/>
</dbReference>
<dbReference type="Pfam" id="PF08448">
    <property type="entry name" value="PAS_4"/>
    <property type="match status" value="1"/>
</dbReference>
<keyword evidence="4" id="KW-1003">Cell membrane</keyword>
<gene>
    <name evidence="24" type="ORF">DGI_0817</name>
</gene>
<dbReference type="InterPro" id="IPR001789">
    <property type="entry name" value="Sig_transdc_resp-reg_receiver"/>
</dbReference>
<dbReference type="InterPro" id="IPR000700">
    <property type="entry name" value="PAS-assoc_C"/>
</dbReference>
<keyword evidence="9" id="KW-0418">Kinase</keyword>
<dbReference type="CDD" id="cd00082">
    <property type="entry name" value="HisKA"/>
    <property type="match status" value="1"/>
</dbReference>
<evidence type="ECO:0000256" key="13">
    <source>
        <dbReference type="ARBA" id="ARBA00023136"/>
    </source>
</evidence>
<dbReference type="PROSITE" id="PS50112">
    <property type="entry name" value="PAS"/>
    <property type="match status" value="1"/>
</dbReference>
<evidence type="ECO:0000256" key="14">
    <source>
        <dbReference type="ARBA" id="ARBA00064003"/>
    </source>
</evidence>
<keyword evidence="6" id="KW-0808">Transferase</keyword>
<evidence type="ECO:0000256" key="5">
    <source>
        <dbReference type="ARBA" id="ARBA00022553"/>
    </source>
</evidence>
<evidence type="ECO:0000256" key="18">
    <source>
        <dbReference type="SAM" id="Phobius"/>
    </source>
</evidence>
<feature type="domain" description="PAC" evidence="22">
    <location>
        <begin position="846"/>
        <end position="898"/>
    </location>
</feature>
<dbReference type="InterPro" id="IPR029016">
    <property type="entry name" value="GAF-like_dom_sf"/>
</dbReference>
<evidence type="ECO:0000256" key="9">
    <source>
        <dbReference type="ARBA" id="ARBA00022777"/>
    </source>
</evidence>
<dbReference type="CDD" id="cd16922">
    <property type="entry name" value="HATPase_EvgS-ArcB-TorS-like"/>
    <property type="match status" value="1"/>
</dbReference>
<evidence type="ECO:0000313" key="25">
    <source>
        <dbReference type="Proteomes" id="UP000016587"/>
    </source>
</evidence>
<feature type="domain" description="HPt" evidence="23">
    <location>
        <begin position="1470"/>
        <end position="1563"/>
    </location>
</feature>
<dbReference type="SMART" id="SM00091">
    <property type="entry name" value="PAS"/>
    <property type="match status" value="2"/>
</dbReference>
<dbReference type="InterPro" id="IPR035965">
    <property type="entry name" value="PAS-like_dom_sf"/>
</dbReference>
<evidence type="ECO:0000256" key="12">
    <source>
        <dbReference type="ARBA" id="ARBA00023012"/>
    </source>
</evidence>
<dbReference type="InterPro" id="IPR003594">
    <property type="entry name" value="HATPase_dom"/>
</dbReference>
<feature type="modified residue" description="4-aspartylphosphate" evidence="17">
    <location>
        <position position="1353"/>
    </location>
</feature>
<keyword evidence="13 18" id="KW-0472">Membrane</keyword>
<dbReference type="SUPFAM" id="SSF52172">
    <property type="entry name" value="CheY-like"/>
    <property type="match status" value="2"/>
</dbReference>
<dbReference type="SUPFAM" id="SSF55785">
    <property type="entry name" value="PYP-like sensor domain (PAS domain)"/>
    <property type="match status" value="3"/>
</dbReference>
<dbReference type="HOGENOM" id="CLU_003160_0_0_7"/>
<dbReference type="InterPro" id="IPR004358">
    <property type="entry name" value="Sig_transdc_His_kin-like_C"/>
</dbReference>
<dbReference type="InterPro" id="IPR029151">
    <property type="entry name" value="Sensor-like_sf"/>
</dbReference>
<evidence type="ECO:0000256" key="1">
    <source>
        <dbReference type="ARBA" id="ARBA00000085"/>
    </source>
</evidence>
<dbReference type="Proteomes" id="UP000016587">
    <property type="component" value="Chromosome"/>
</dbReference>
<dbReference type="PANTHER" id="PTHR45339">
    <property type="entry name" value="HYBRID SIGNAL TRANSDUCTION HISTIDINE KINASE J"/>
    <property type="match status" value="1"/>
</dbReference>
<dbReference type="Gene3D" id="3.30.450.20">
    <property type="entry name" value="PAS domain"/>
    <property type="match status" value="5"/>
</dbReference>
<dbReference type="Pfam" id="PF00072">
    <property type="entry name" value="Response_reg"/>
    <property type="match status" value="2"/>
</dbReference>
<dbReference type="STRING" id="1121448.DGI_0817"/>
<dbReference type="PROSITE" id="PS50109">
    <property type="entry name" value="HIS_KIN"/>
    <property type="match status" value="1"/>
</dbReference>
<dbReference type="EC" id="2.7.13.3" evidence="3"/>
<feature type="domain" description="Response regulatory" evidence="20">
    <location>
        <begin position="1304"/>
        <end position="1420"/>
    </location>
</feature>
<dbReference type="Pfam" id="PF00512">
    <property type="entry name" value="HisKA"/>
    <property type="match status" value="1"/>
</dbReference>
<proteinExistence type="predicted"/>
<protein>
    <recommendedName>
        <fullName evidence="15">Sensory/regulatory protein RpfC</fullName>
        <ecNumber evidence="3">2.7.13.3</ecNumber>
    </recommendedName>
</protein>
<dbReference type="SUPFAM" id="SSF47384">
    <property type="entry name" value="Homodimeric domain of signal transducing histidine kinase"/>
    <property type="match status" value="1"/>
</dbReference>
<feature type="domain" description="Response regulatory" evidence="20">
    <location>
        <begin position="1155"/>
        <end position="1276"/>
    </location>
</feature>
<dbReference type="PANTHER" id="PTHR45339:SF1">
    <property type="entry name" value="HYBRID SIGNAL TRANSDUCTION HISTIDINE KINASE J"/>
    <property type="match status" value="1"/>
</dbReference>
<dbReference type="SMART" id="SM00388">
    <property type="entry name" value="HisKA"/>
    <property type="match status" value="1"/>
</dbReference>
<evidence type="ECO:0000256" key="3">
    <source>
        <dbReference type="ARBA" id="ARBA00012438"/>
    </source>
</evidence>
<keyword evidence="10" id="KW-0067">ATP-binding</keyword>
<dbReference type="PROSITE" id="PS50113">
    <property type="entry name" value="PAC"/>
    <property type="match status" value="3"/>
</dbReference>